<proteinExistence type="predicted"/>
<reference evidence="2" key="1">
    <citation type="submission" date="2018-06" db="EMBL/GenBank/DDBJ databases">
        <authorList>
            <person name="Zhirakovskaya E."/>
        </authorList>
    </citation>
    <scope>NUCLEOTIDE SEQUENCE</scope>
</reference>
<name>A0A3B0Z6I6_9ZZZZ</name>
<evidence type="ECO:0000313" key="2">
    <source>
        <dbReference type="EMBL" id="VAW76296.1"/>
    </source>
</evidence>
<feature type="compositionally biased region" description="Basic and acidic residues" evidence="1">
    <location>
        <begin position="69"/>
        <end position="89"/>
    </location>
</feature>
<gene>
    <name evidence="2" type="ORF">MNBD_GAMMA12-1234</name>
</gene>
<sequence>MKTSSHSIVIAVNMALLISSPISTANDDDSPPFAEGIPGFKYKIAMGEKSKQDKCDKKGKKIKNKNTLHQKDKKGTVVKKQEDDGFGDR</sequence>
<feature type="region of interest" description="Disordered" evidence="1">
    <location>
        <begin position="51"/>
        <end position="89"/>
    </location>
</feature>
<dbReference type="AlphaFoldDB" id="A0A3B0Z6I6"/>
<accession>A0A3B0Z6I6</accession>
<protein>
    <submittedName>
        <fullName evidence="2">Uncharacterized protein</fullName>
    </submittedName>
</protein>
<evidence type="ECO:0000256" key="1">
    <source>
        <dbReference type="SAM" id="MobiDB-lite"/>
    </source>
</evidence>
<dbReference type="EMBL" id="UOFL01000102">
    <property type="protein sequence ID" value="VAW76296.1"/>
    <property type="molecule type" value="Genomic_DNA"/>
</dbReference>
<organism evidence="2">
    <name type="scientific">hydrothermal vent metagenome</name>
    <dbReference type="NCBI Taxonomy" id="652676"/>
    <lineage>
        <taxon>unclassified sequences</taxon>
        <taxon>metagenomes</taxon>
        <taxon>ecological metagenomes</taxon>
    </lineage>
</organism>
<feature type="compositionally biased region" description="Basic residues" evidence="1">
    <location>
        <begin position="57"/>
        <end position="68"/>
    </location>
</feature>